<feature type="compositionally biased region" description="Basic and acidic residues" evidence="1">
    <location>
        <begin position="55"/>
        <end position="77"/>
    </location>
</feature>
<proteinExistence type="predicted"/>
<comment type="caution">
    <text evidence="2">The sequence shown here is derived from an EMBL/GenBank/DDBJ whole genome shotgun (WGS) entry which is preliminary data.</text>
</comment>
<sequence>MIKIEKKNKWAIDLSFHIPIPSFSIAITGVESEEIKNAELSRNSKVDFISDESEMDARQTAKSSETEKGNLNESAGK</sequence>
<keyword evidence="3" id="KW-1185">Reference proteome</keyword>
<name>A0A1U7NIN6_9FIRM</name>
<dbReference type="EMBL" id="MPJW01000056">
    <property type="protein sequence ID" value="OLU42465.1"/>
    <property type="molecule type" value="Genomic_DNA"/>
</dbReference>
<protein>
    <submittedName>
        <fullName evidence="2">Uncharacterized protein</fullName>
    </submittedName>
</protein>
<dbReference type="AlphaFoldDB" id="A0A1U7NIN6"/>
<evidence type="ECO:0000313" key="2">
    <source>
        <dbReference type="EMBL" id="OLU42465.1"/>
    </source>
</evidence>
<gene>
    <name evidence="2" type="ORF">BO222_01540</name>
</gene>
<accession>A0A1U7NIN6</accession>
<evidence type="ECO:0000256" key="1">
    <source>
        <dbReference type="SAM" id="MobiDB-lite"/>
    </source>
</evidence>
<evidence type="ECO:0000313" key="3">
    <source>
        <dbReference type="Proteomes" id="UP000186341"/>
    </source>
</evidence>
<organism evidence="2 3">
    <name type="scientific">Ileibacterium valens</name>
    <dbReference type="NCBI Taxonomy" id="1862668"/>
    <lineage>
        <taxon>Bacteria</taxon>
        <taxon>Bacillati</taxon>
        <taxon>Bacillota</taxon>
        <taxon>Erysipelotrichia</taxon>
        <taxon>Erysipelotrichales</taxon>
        <taxon>Erysipelotrichaceae</taxon>
        <taxon>Ileibacterium</taxon>
    </lineage>
</organism>
<dbReference type="GeneID" id="82201922"/>
<dbReference type="RefSeq" id="WP_075817757.1">
    <property type="nucleotide sequence ID" value="NZ_CAJUTZ010000046.1"/>
</dbReference>
<reference evidence="2 3" key="1">
    <citation type="submission" date="2016-11" db="EMBL/GenBank/DDBJ databases">
        <title>Description of two novel members of the family Erysipelotrichaceae: Ileibacterium lipovorans gen. nov., sp. nov. and Dubosiella newyorkensis, gen. nov., sp. nov.</title>
        <authorList>
            <person name="Cox L.M."/>
            <person name="Sohn J."/>
            <person name="Tyrrell K.L."/>
            <person name="Citron D.M."/>
            <person name="Lawson P.A."/>
            <person name="Patel N.B."/>
            <person name="Iizumi T."/>
            <person name="Perez-Perez G.I."/>
            <person name="Goldstein E.J."/>
            <person name="Blaser M.J."/>
        </authorList>
    </citation>
    <scope>NUCLEOTIDE SEQUENCE [LARGE SCALE GENOMIC DNA]</scope>
    <source>
        <strain evidence="2 3">NYU-BL-A3</strain>
    </source>
</reference>
<dbReference type="Proteomes" id="UP000186341">
    <property type="component" value="Unassembled WGS sequence"/>
</dbReference>
<feature type="region of interest" description="Disordered" evidence="1">
    <location>
        <begin position="51"/>
        <end position="77"/>
    </location>
</feature>